<reference evidence="1 2" key="1">
    <citation type="submission" date="2018-11" db="EMBL/GenBank/DDBJ databases">
        <title>Sequencing the genomes of 1000 actinobacteria strains.</title>
        <authorList>
            <person name="Klenk H.-P."/>
        </authorList>
    </citation>
    <scope>NUCLEOTIDE SEQUENCE [LARGE SCALE GENOMIC DNA]</scope>
    <source>
        <strain evidence="1 2">DSM 13521</strain>
    </source>
</reference>
<dbReference type="RefSeq" id="WP_123739806.1">
    <property type="nucleotide sequence ID" value="NZ_RKHQ01000001.1"/>
</dbReference>
<name>A0A3N2DDF6_9MICO</name>
<dbReference type="AlphaFoldDB" id="A0A3N2DDF6"/>
<evidence type="ECO:0008006" key="3">
    <source>
        <dbReference type="Google" id="ProtNLM"/>
    </source>
</evidence>
<gene>
    <name evidence="1" type="ORF">EDD28_2428</name>
</gene>
<sequence length="260" mass="28457">MSGPKPRPSGLRFSESAHRYWLDGKPVPGVTTIIGKGIPKPALPYWAAKSVAEYVVQNPDGVRALWEMGEAPAIAALKAVPWQKRDEAAVRGTDVHALAEQIINGAEVEVPDHLLAHVEGYAHWLDEWAVEPIITEQPVGHRALWYAGTLDAVVRFGRGPWAEQTALLDWKTSSGVYGETALQTAAYAGAEFYGLAGQEQPLPQIDHIGVVHITAQGSALYDLGDHAEAFRVFQHVHYLASRTDWLKNLVGDPMEMEQTA</sequence>
<dbReference type="EMBL" id="RKHQ01000001">
    <property type="protein sequence ID" value="ROR97819.1"/>
    <property type="molecule type" value="Genomic_DNA"/>
</dbReference>
<accession>A0A3N2DDF6</accession>
<keyword evidence="2" id="KW-1185">Reference proteome</keyword>
<evidence type="ECO:0000313" key="1">
    <source>
        <dbReference type="EMBL" id="ROR97819.1"/>
    </source>
</evidence>
<comment type="caution">
    <text evidence="1">The sequence shown here is derived from an EMBL/GenBank/DDBJ whole genome shotgun (WGS) entry which is preliminary data.</text>
</comment>
<protein>
    <recommendedName>
        <fullName evidence="3">PD-(D/E)XK nuclease superfamily protein</fullName>
    </recommendedName>
</protein>
<evidence type="ECO:0000313" key="2">
    <source>
        <dbReference type="Proteomes" id="UP000275356"/>
    </source>
</evidence>
<dbReference type="OrthoDB" id="3398267at2"/>
<proteinExistence type="predicted"/>
<dbReference type="Proteomes" id="UP000275356">
    <property type="component" value="Unassembled WGS sequence"/>
</dbReference>
<organism evidence="1 2">
    <name type="scientific">Salana multivorans</name>
    <dbReference type="NCBI Taxonomy" id="120377"/>
    <lineage>
        <taxon>Bacteria</taxon>
        <taxon>Bacillati</taxon>
        <taxon>Actinomycetota</taxon>
        <taxon>Actinomycetes</taxon>
        <taxon>Micrococcales</taxon>
        <taxon>Beutenbergiaceae</taxon>
        <taxon>Salana</taxon>
    </lineage>
</organism>